<dbReference type="InterPro" id="IPR025736">
    <property type="entry name" value="PucR_C-HTH_dom"/>
</dbReference>
<dbReference type="PANTHER" id="PTHR33744:SF1">
    <property type="entry name" value="DNA-BINDING TRANSCRIPTIONAL ACTIVATOR ADER"/>
    <property type="match status" value="1"/>
</dbReference>
<feature type="region of interest" description="Disordered" evidence="1">
    <location>
        <begin position="1"/>
        <end position="21"/>
    </location>
</feature>
<accession>A0ABN1Z881</accession>
<dbReference type="PANTHER" id="PTHR33744">
    <property type="entry name" value="CARBOHYDRATE DIACID REGULATOR"/>
    <property type="match status" value="1"/>
</dbReference>
<dbReference type="Gene3D" id="1.10.10.2840">
    <property type="entry name" value="PucR C-terminal helix-turn-helix domain"/>
    <property type="match status" value="2"/>
</dbReference>
<comment type="caution">
    <text evidence="3">The sequence shown here is derived from an EMBL/GenBank/DDBJ whole genome shotgun (WGS) entry which is preliminary data.</text>
</comment>
<reference evidence="3 4" key="1">
    <citation type="journal article" date="2019" name="Int. J. Syst. Evol. Microbiol.">
        <title>The Global Catalogue of Microorganisms (GCM) 10K type strain sequencing project: providing services to taxonomists for standard genome sequencing and annotation.</title>
        <authorList>
            <consortium name="The Broad Institute Genomics Platform"/>
            <consortium name="The Broad Institute Genome Sequencing Center for Infectious Disease"/>
            <person name="Wu L."/>
            <person name="Ma J."/>
        </authorList>
    </citation>
    <scope>NUCLEOTIDE SEQUENCE [LARGE SCALE GENOMIC DNA]</scope>
    <source>
        <strain evidence="3 4">JCM 11756</strain>
    </source>
</reference>
<dbReference type="InterPro" id="IPR051448">
    <property type="entry name" value="CdaR-like_regulators"/>
</dbReference>
<keyword evidence="4" id="KW-1185">Reference proteome</keyword>
<proteinExistence type="predicted"/>
<sequence length="522" mass="56200">MPDRDRYGANEGKAEVTGRRDAIRGEIRGEQPAAGQAPAWARELLEHLRPSARDVRRIADWLAATVHAAVALQDAEGNLLAGRRLPLDEDLVADLTSGRIASAAWEGEGRHLRLVRVEHPSRALVLAVSRRTPFDRRAADVVTHTAQVLELLLAARETATAGQLLRRATADLRLAIMQLLMVEDIVAARRVAAGLWPGLLDADTACVYVVESTPARRDRLAEEALDATAGEALVVRCPAMDGHVIVLSPREATASDLRSLVVRHDDTYLGGSARQSLARTATAYGQAVSALAVARFRPDKAAVYAERIHPERLMDPEALRGWTARLLRPLDVLPHHTRAELLATTRLGLEFTAVSTAKILGVSRNTVRARMERVETMLGADFDDVTARAVAHLALHTQINLQDGQAVADPGADPPRLADLLSGEAVRAWAQQLLGPLEDDSRNLRRTLGAWVASGGNAGRAAQSLGVHAQTVREHVRSAEPILERQLLAAGTDLYEVVLALLAAGDLPQPVFAGPAQTSSPA</sequence>
<evidence type="ECO:0000313" key="4">
    <source>
        <dbReference type="Proteomes" id="UP001500973"/>
    </source>
</evidence>
<evidence type="ECO:0000259" key="2">
    <source>
        <dbReference type="Pfam" id="PF13556"/>
    </source>
</evidence>
<protein>
    <submittedName>
        <fullName evidence="3">Helix-turn-helix domain-containing protein</fullName>
    </submittedName>
</protein>
<dbReference type="Pfam" id="PF13556">
    <property type="entry name" value="HTH_30"/>
    <property type="match status" value="2"/>
</dbReference>
<feature type="domain" description="PucR C-terminal helix-turn-helix" evidence="2">
    <location>
        <begin position="354"/>
        <end position="396"/>
    </location>
</feature>
<feature type="domain" description="PucR C-terminal helix-turn-helix" evidence="2">
    <location>
        <begin position="444"/>
        <end position="503"/>
    </location>
</feature>
<evidence type="ECO:0000313" key="3">
    <source>
        <dbReference type="EMBL" id="GAA1435441.1"/>
    </source>
</evidence>
<organism evidence="3 4">
    <name type="scientific">Streptomyces thermospinosisporus</name>
    <dbReference type="NCBI Taxonomy" id="161482"/>
    <lineage>
        <taxon>Bacteria</taxon>
        <taxon>Bacillati</taxon>
        <taxon>Actinomycetota</taxon>
        <taxon>Actinomycetes</taxon>
        <taxon>Kitasatosporales</taxon>
        <taxon>Streptomycetaceae</taxon>
        <taxon>Streptomyces</taxon>
    </lineage>
</organism>
<evidence type="ECO:0000256" key="1">
    <source>
        <dbReference type="SAM" id="MobiDB-lite"/>
    </source>
</evidence>
<dbReference type="InterPro" id="IPR042070">
    <property type="entry name" value="PucR_C-HTH_sf"/>
</dbReference>
<gene>
    <name evidence="3" type="ORF">GCM10009601_61530</name>
</gene>
<dbReference type="Proteomes" id="UP001500973">
    <property type="component" value="Unassembled WGS sequence"/>
</dbReference>
<name>A0ABN1Z881_9ACTN</name>
<dbReference type="EMBL" id="BAAAIZ010000129">
    <property type="protein sequence ID" value="GAA1435441.1"/>
    <property type="molecule type" value="Genomic_DNA"/>
</dbReference>